<evidence type="ECO:0000256" key="1">
    <source>
        <dbReference type="ARBA" id="ARBA00009179"/>
    </source>
</evidence>
<dbReference type="EMBL" id="LBXN01000058">
    <property type="protein sequence ID" value="KKR31878.1"/>
    <property type="molecule type" value="Genomic_DNA"/>
</dbReference>
<dbReference type="CDD" id="cd06782">
    <property type="entry name" value="cpPDZ_CPP-like"/>
    <property type="match status" value="1"/>
</dbReference>
<dbReference type="SMART" id="SM00228">
    <property type="entry name" value="PDZ"/>
    <property type="match status" value="1"/>
</dbReference>
<evidence type="ECO:0000313" key="8">
    <source>
        <dbReference type="EMBL" id="KKR31878.1"/>
    </source>
</evidence>
<comment type="similarity">
    <text evidence="1 5">Belongs to the peptidase S41A family.</text>
</comment>
<reference evidence="8 9" key="1">
    <citation type="journal article" date="2015" name="Nature">
        <title>rRNA introns, odd ribosomes, and small enigmatic genomes across a large radiation of phyla.</title>
        <authorList>
            <person name="Brown C.T."/>
            <person name="Hug L.A."/>
            <person name="Thomas B.C."/>
            <person name="Sharon I."/>
            <person name="Castelle C.J."/>
            <person name="Singh A."/>
            <person name="Wilkins M.J."/>
            <person name="Williams K.H."/>
            <person name="Banfield J.F."/>
        </authorList>
    </citation>
    <scope>NUCLEOTIDE SEQUENCE [LARGE SCALE GENOMIC DNA]</scope>
</reference>
<evidence type="ECO:0000256" key="4">
    <source>
        <dbReference type="ARBA" id="ARBA00022825"/>
    </source>
</evidence>
<feature type="domain" description="PDZ" evidence="7">
    <location>
        <begin position="121"/>
        <end position="176"/>
    </location>
</feature>
<dbReference type="PROSITE" id="PS50106">
    <property type="entry name" value="PDZ"/>
    <property type="match status" value="1"/>
</dbReference>
<keyword evidence="2 5" id="KW-0645">Protease</keyword>
<dbReference type="InterPro" id="IPR036034">
    <property type="entry name" value="PDZ_sf"/>
</dbReference>
<evidence type="ECO:0000256" key="6">
    <source>
        <dbReference type="SAM" id="MobiDB-lite"/>
    </source>
</evidence>
<dbReference type="Gene3D" id="3.30.750.44">
    <property type="match status" value="1"/>
</dbReference>
<dbReference type="PANTHER" id="PTHR32060:SF30">
    <property type="entry name" value="CARBOXY-TERMINAL PROCESSING PROTEASE CTPA"/>
    <property type="match status" value="1"/>
</dbReference>
<organism evidence="8 9">
    <name type="scientific">Candidatus Gottesmanbacteria bacterium GW2011_GWC2_39_8</name>
    <dbReference type="NCBI Taxonomy" id="1618450"/>
    <lineage>
        <taxon>Bacteria</taxon>
        <taxon>Candidatus Gottesmaniibacteriota</taxon>
    </lineage>
</organism>
<evidence type="ECO:0000313" key="9">
    <source>
        <dbReference type="Proteomes" id="UP000034539"/>
    </source>
</evidence>
<dbReference type="AlphaFoldDB" id="A0A0G0PVC2"/>
<dbReference type="GO" id="GO:0007165">
    <property type="term" value="P:signal transduction"/>
    <property type="evidence" value="ECO:0007669"/>
    <property type="project" value="TreeGrafter"/>
</dbReference>
<feature type="region of interest" description="Disordered" evidence="6">
    <location>
        <begin position="381"/>
        <end position="408"/>
    </location>
</feature>
<sequence length="408" mass="44212">MSIKTVRNFFLFATFTVIVFGVGFRFGESAPPVSSNFTTQSEVKNTRVPADKNVDFSLFWEVWRELENKYVDQKAIDTVKMVNGAISGMVSSLGDPYTVFLPPTENKDAKDDLGGRFEGIGAQLGVTDKKIVVVAPLKGTPAEAAGLKPGDWIIKIDSKDTYNMTLPEAVTKIRGTRGTKVTLNILQKNQDKPKDFTIIRDTIKVASVEWELKSSGSKKVAILRLTRFGDNTNNEWDKAVGEIKSALEKDSSIKGLVLDLRNNPGGYLSGAVNIGSEFLGEGVVVLQENAGGYRQTYNVNRTGRLISGPLVVLINKGSASASEIVAGALQDRGRAKLVGDGSYGKGTIQDAEDLPGGAGLHVTIAKWLTPKGTWIHGKGLTPDVKVENDDKKPDEDLQQNKAIELLTK</sequence>
<dbReference type="PATRIC" id="fig|1618450.3.peg.1072"/>
<dbReference type="GO" id="GO:0030288">
    <property type="term" value="C:outer membrane-bounded periplasmic space"/>
    <property type="evidence" value="ECO:0007669"/>
    <property type="project" value="TreeGrafter"/>
</dbReference>
<dbReference type="GO" id="GO:0008236">
    <property type="term" value="F:serine-type peptidase activity"/>
    <property type="evidence" value="ECO:0007669"/>
    <property type="project" value="UniProtKB-KW"/>
</dbReference>
<feature type="compositionally biased region" description="Basic and acidic residues" evidence="6">
    <location>
        <begin position="384"/>
        <end position="395"/>
    </location>
</feature>
<dbReference type="Gene3D" id="3.90.226.10">
    <property type="entry name" value="2-enoyl-CoA Hydratase, Chain A, domain 1"/>
    <property type="match status" value="1"/>
</dbReference>
<evidence type="ECO:0000259" key="7">
    <source>
        <dbReference type="PROSITE" id="PS50106"/>
    </source>
</evidence>
<dbReference type="PANTHER" id="PTHR32060">
    <property type="entry name" value="TAIL-SPECIFIC PROTEASE"/>
    <property type="match status" value="1"/>
</dbReference>
<dbReference type="CDD" id="cd07560">
    <property type="entry name" value="Peptidase_S41_CPP"/>
    <property type="match status" value="1"/>
</dbReference>
<dbReference type="Pfam" id="PF03572">
    <property type="entry name" value="Peptidase_S41"/>
    <property type="match status" value="1"/>
</dbReference>
<dbReference type="Gene3D" id="2.30.42.10">
    <property type="match status" value="1"/>
</dbReference>
<evidence type="ECO:0000256" key="5">
    <source>
        <dbReference type="RuleBase" id="RU004404"/>
    </source>
</evidence>
<dbReference type="Pfam" id="PF22694">
    <property type="entry name" value="CtpB_N-like"/>
    <property type="match status" value="1"/>
</dbReference>
<dbReference type="InterPro" id="IPR029045">
    <property type="entry name" value="ClpP/crotonase-like_dom_sf"/>
</dbReference>
<dbReference type="Pfam" id="PF00595">
    <property type="entry name" value="PDZ"/>
    <property type="match status" value="1"/>
</dbReference>
<accession>A0A0G0PVC2</accession>
<dbReference type="InterPro" id="IPR005151">
    <property type="entry name" value="Tail-specific_protease"/>
</dbReference>
<comment type="caution">
    <text evidence="8">The sequence shown here is derived from an EMBL/GenBank/DDBJ whole genome shotgun (WGS) entry which is preliminary data.</text>
</comment>
<dbReference type="InterPro" id="IPR055210">
    <property type="entry name" value="CtpA/B_N"/>
</dbReference>
<name>A0A0G0PVC2_9BACT</name>
<dbReference type="SMART" id="SM00245">
    <property type="entry name" value="TSPc"/>
    <property type="match status" value="1"/>
</dbReference>
<evidence type="ECO:0000256" key="2">
    <source>
        <dbReference type="ARBA" id="ARBA00022670"/>
    </source>
</evidence>
<dbReference type="GO" id="GO:0004175">
    <property type="term" value="F:endopeptidase activity"/>
    <property type="evidence" value="ECO:0007669"/>
    <property type="project" value="TreeGrafter"/>
</dbReference>
<dbReference type="InterPro" id="IPR004447">
    <property type="entry name" value="Peptidase_S41A"/>
</dbReference>
<gene>
    <name evidence="8" type="ORF">UT63_C0058G0004</name>
</gene>
<keyword evidence="3 5" id="KW-0378">Hydrolase</keyword>
<dbReference type="SUPFAM" id="SSF50156">
    <property type="entry name" value="PDZ domain-like"/>
    <property type="match status" value="1"/>
</dbReference>
<dbReference type="NCBIfam" id="TIGR00225">
    <property type="entry name" value="prc"/>
    <property type="match status" value="1"/>
</dbReference>
<dbReference type="Proteomes" id="UP000034539">
    <property type="component" value="Unassembled WGS sequence"/>
</dbReference>
<proteinExistence type="inferred from homology"/>
<dbReference type="SUPFAM" id="SSF52096">
    <property type="entry name" value="ClpP/crotonase"/>
    <property type="match status" value="1"/>
</dbReference>
<keyword evidence="4 5" id="KW-0720">Serine protease</keyword>
<dbReference type="FunFam" id="2.30.42.10:FF:000063">
    <property type="entry name" value="Peptidase, S41 family"/>
    <property type="match status" value="1"/>
</dbReference>
<protein>
    <submittedName>
        <fullName evidence="8">Carboxyl-terminal protease</fullName>
    </submittedName>
</protein>
<dbReference type="GO" id="GO:0006508">
    <property type="term" value="P:proteolysis"/>
    <property type="evidence" value="ECO:0007669"/>
    <property type="project" value="UniProtKB-KW"/>
</dbReference>
<dbReference type="InterPro" id="IPR001478">
    <property type="entry name" value="PDZ"/>
</dbReference>
<evidence type="ECO:0000256" key="3">
    <source>
        <dbReference type="ARBA" id="ARBA00022801"/>
    </source>
</evidence>